<gene>
    <name evidence="2" type="ORF">TAPDE_003215</name>
</gene>
<protein>
    <submittedName>
        <fullName evidence="2">Uncharacterized protein</fullName>
    </submittedName>
</protein>
<feature type="compositionally biased region" description="Polar residues" evidence="1">
    <location>
        <begin position="380"/>
        <end position="389"/>
    </location>
</feature>
<dbReference type="EMBL" id="CAHR02000121">
    <property type="protein sequence ID" value="CCG83087.1"/>
    <property type="molecule type" value="Genomic_DNA"/>
</dbReference>
<evidence type="ECO:0000313" key="2">
    <source>
        <dbReference type="EMBL" id="CCG83087.1"/>
    </source>
</evidence>
<accession>R4XI71</accession>
<evidence type="ECO:0000256" key="1">
    <source>
        <dbReference type="SAM" id="MobiDB-lite"/>
    </source>
</evidence>
<proteinExistence type="predicted"/>
<comment type="caution">
    <text evidence="2">The sequence shown here is derived from an EMBL/GenBank/DDBJ whole genome shotgun (WGS) entry which is preliminary data.</text>
</comment>
<keyword evidence="3" id="KW-1185">Reference proteome</keyword>
<sequence length="624" mass="69904">MFNKLLPNKYYHKCPDYQGFSLIDVKPNEAFVEPVRAANRLRKGLAMLIYAQQWFVQALGEASVDIYTKDIANNVTKILEILGDANAIWNSKGERMRPVHVLLDLFGAVYMRLNDLQNDIKALAGQSIRVAQDKTTRQMIKKDVCGIKSSLKDILAVMESMPRYKSAVKPLANNRKQRGFPKIEFSDESETDEDFTDAKFGILLANASSEELNDLRRQAERTRIRSRRRSHLYSVGTEESEDEADAEAQHALFEAAMTDEPAPPQLSLPDSALHRLSGAARVKSSYRSCSDGSIVEHERSSSLSAKSIPSLSALSEHGETLEFPSCPQKFFLTKQRPSSIHATLPSVELTIGQAIKEERRHGFAISSSLASPPVSCEIQARTSQKNESSMARDRTTGGRSSSCTTADEEAIDPYYLDSEYSDLDDEIDPNHRGSHAVYTTATKVLMSRSVVQERPYCRPVVLQKTRKSLCRQHRVSETRLRSFRKEDFMTDSFGNFDSSDVESSIRSSMPDSGIFSGSDSMSSTQTSPIVPSNRFADMLVLPELIAVHSDDESDEESSWMMDVTGLLCLDKSKVYSLAKVAELQQHFGPRLEKVVIKTGKDELASKFRLTTEISYDGQVWRVRQ</sequence>
<dbReference type="VEuPathDB" id="FungiDB:TAPDE_003215"/>
<organism evidence="2 3">
    <name type="scientific">Taphrina deformans (strain PYCC 5710 / ATCC 11124 / CBS 356.35 / IMI 108563 / JCM 9778 / NBRC 8474)</name>
    <name type="common">Peach leaf curl fungus</name>
    <name type="synonym">Lalaria deformans</name>
    <dbReference type="NCBI Taxonomy" id="1097556"/>
    <lineage>
        <taxon>Eukaryota</taxon>
        <taxon>Fungi</taxon>
        <taxon>Dikarya</taxon>
        <taxon>Ascomycota</taxon>
        <taxon>Taphrinomycotina</taxon>
        <taxon>Taphrinomycetes</taxon>
        <taxon>Taphrinales</taxon>
        <taxon>Taphrinaceae</taxon>
        <taxon>Taphrina</taxon>
    </lineage>
</organism>
<dbReference type="OrthoDB" id="10686863at2759"/>
<evidence type="ECO:0000313" key="3">
    <source>
        <dbReference type="Proteomes" id="UP000013776"/>
    </source>
</evidence>
<dbReference type="AlphaFoldDB" id="R4XI71"/>
<dbReference type="Proteomes" id="UP000013776">
    <property type="component" value="Unassembled WGS sequence"/>
</dbReference>
<name>R4XI71_TAPDE</name>
<reference evidence="2 3" key="1">
    <citation type="journal article" date="2013" name="MBio">
        <title>Genome sequencing of the plant pathogen Taphrina deformans, the causal agent of peach leaf curl.</title>
        <authorList>
            <person name="Cisse O.H."/>
            <person name="Almeida J.M.G.C.F."/>
            <person name="Fonseca A."/>
            <person name="Kumar A.A."/>
            <person name="Salojaervi J."/>
            <person name="Overmyer K."/>
            <person name="Hauser P.M."/>
            <person name="Pagni M."/>
        </authorList>
    </citation>
    <scope>NUCLEOTIDE SEQUENCE [LARGE SCALE GENOMIC DNA]</scope>
    <source>
        <strain evidence="3">PYCC 5710 / ATCC 11124 / CBS 356.35 / IMI 108563 / JCM 9778 / NBRC 8474</strain>
    </source>
</reference>
<feature type="region of interest" description="Disordered" evidence="1">
    <location>
        <begin position="380"/>
        <end position="404"/>
    </location>
</feature>